<dbReference type="VEuPathDB" id="VectorBase:HLOH_064462"/>
<dbReference type="OMA" id="CEELACC"/>
<sequence length="212" mass="23529">MSAAPRKRYRHYLEPDQPREIPRQTLYNQRSKQRGQEDNADNCDDGSMSGEQQQQMHASSGNQACTGEASVGASGGDCAPRGVDDAGSRNDGDHSKACEQPAHAEVGSRFDGDDSEGCEQPAVECSEDLSDEDVHRYFEECSKETVPSQRISKAEALLLVLSYVVYAVLFWSQVEGLSKFVNTLCGCNVVPDSKFLFRKLWKDRMKSIGIYF</sequence>
<feature type="compositionally biased region" description="Polar residues" evidence="1">
    <location>
        <begin position="49"/>
        <end position="65"/>
    </location>
</feature>
<proteinExistence type="predicted"/>
<dbReference type="EMBL" id="JABSTR010000005">
    <property type="protein sequence ID" value="KAH9371915.1"/>
    <property type="molecule type" value="Genomic_DNA"/>
</dbReference>
<evidence type="ECO:0000256" key="1">
    <source>
        <dbReference type="SAM" id="MobiDB-lite"/>
    </source>
</evidence>
<dbReference type="AlphaFoldDB" id="A0A9J6G9Q0"/>
<keyword evidence="2" id="KW-0812">Transmembrane</keyword>
<keyword evidence="4" id="KW-1185">Reference proteome</keyword>
<name>A0A9J6G9Q0_HAELO</name>
<protein>
    <recommendedName>
        <fullName evidence="5">Transmembrane protein</fullName>
    </recommendedName>
</protein>
<comment type="caution">
    <text evidence="3">The sequence shown here is derived from an EMBL/GenBank/DDBJ whole genome shotgun (WGS) entry which is preliminary data.</text>
</comment>
<feature type="compositionally biased region" description="Basic and acidic residues" evidence="1">
    <location>
        <begin position="82"/>
        <end position="97"/>
    </location>
</feature>
<evidence type="ECO:0008006" key="5">
    <source>
        <dbReference type="Google" id="ProtNLM"/>
    </source>
</evidence>
<dbReference type="OrthoDB" id="6434684at2759"/>
<keyword evidence="2" id="KW-0472">Membrane</keyword>
<feature type="compositionally biased region" description="Basic and acidic residues" evidence="1">
    <location>
        <begin position="11"/>
        <end position="22"/>
    </location>
</feature>
<dbReference type="Proteomes" id="UP000821853">
    <property type="component" value="Chromosome 3"/>
</dbReference>
<evidence type="ECO:0000313" key="3">
    <source>
        <dbReference type="EMBL" id="KAH9371915.1"/>
    </source>
</evidence>
<reference evidence="3 4" key="1">
    <citation type="journal article" date="2020" name="Cell">
        <title>Large-Scale Comparative Analyses of Tick Genomes Elucidate Their Genetic Diversity and Vector Capacities.</title>
        <authorList>
            <consortium name="Tick Genome and Microbiome Consortium (TIGMIC)"/>
            <person name="Jia N."/>
            <person name="Wang J."/>
            <person name="Shi W."/>
            <person name="Du L."/>
            <person name="Sun Y."/>
            <person name="Zhan W."/>
            <person name="Jiang J.F."/>
            <person name="Wang Q."/>
            <person name="Zhang B."/>
            <person name="Ji P."/>
            <person name="Bell-Sakyi L."/>
            <person name="Cui X.M."/>
            <person name="Yuan T.T."/>
            <person name="Jiang B.G."/>
            <person name="Yang W.F."/>
            <person name="Lam T.T."/>
            <person name="Chang Q.C."/>
            <person name="Ding S.J."/>
            <person name="Wang X.J."/>
            <person name="Zhu J.G."/>
            <person name="Ruan X.D."/>
            <person name="Zhao L."/>
            <person name="Wei J.T."/>
            <person name="Ye R.Z."/>
            <person name="Que T.C."/>
            <person name="Du C.H."/>
            <person name="Zhou Y.H."/>
            <person name="Cheng J.X."/>
            <person name="Dai P.F."/>
            <person name="Guo W.B."/>
            <person name="Han X.H."/>
            <person name="Huang E.J."/>
            <person name="Li L.F."/>
            <person name="Wei W."/>
            <person name="Gao Y.C."/>
            <person name="Liu J.Z."/>
            <person name="Shao H.Z."/>
            <person name="Wang X."/>
            <person name="Wang C.C."/>
            <person name="Yang T.C."/>
            <person name="Huo Q.B."/>
            <person name="Li W."/>
            <person name="Chen H.Y."/>
            <person name="Chen S.E."/>
            <person name="Zhou L.G."/>
            <person name="Ni X.B."/>
            <person name="Tian J.H."/>
            <person name="Sheng Y."/>
            <person name="Liu T."/>
            <person name="Pan Y.S."/>
            <person name="Xia L.Y."/>
            <person name="Li J."/>
            <person name="Zhao F."/>
            <person name="Cao W.C."/>
        </authorList>
    </citation>
    <scope>NUCLEOTIDE SEQUENCE [LARGE SCALE GENOMIC DNA]</scope>
    <source>
        <strain evidence="3">HaeL-2018</strain>
    </source>
</reference>
<evidence type="ECO:0000313" key="4">
    <source>
        <dbReference type="Proteomes" id="UP000821853"/>
    </source>
</evidence>
<feature type="region of interest" description="Disordered" evidence="1">
    <location>
        <begin position="1"/>
        <end position="120"/>
    </location>
</feature>
<organism evidence="3 4">
    <name type="scientific">Haemaphysalis longicornis</name>
    <name type="common">Bush tick</name>
    <dbReference type="NCBI Taxonomy" id="44386"/>
    <lineage>
        <taxon>Eukaryota</taxon>
        <taxon>Metazoa</taxon>
        <taxon>Ecdysozoa</taxon>
        <taxon>Arthropoda</taxon>
        <taxon>Chelicerata</taxon>
        <taxon>Arachnida</taxon>
        <taxon>Acari</taxon>
        <taxon>Parasitiformes</taxon>
        <taxon>Ixodida</taxon>
        <taxon>Ixodoidea</taxon>
        <taxon>Ixodidae</taxon>
        <taxon>Haemaphysalinae</taxon>
        <taxon>Haemaphysalis</taxon>
    </lineage>
</organism>
<gene>
    <name evidence="3" type="ORF">HPB48_011655</name>
</gene>
<feature type="compositionally biased region" description="Basic residues" evidence="1">
    <location>
        <begin position="1"/>
        <end position="10"/>
    </location>
</feature>
<accession>A0A9J6G9Q0</accession>
<keyword evidence="2" id="KW-1133">Transmembrane helix</keyword>
<feature type="transmembrane region" description="Helical" evidence="2">
    <location>
        <begin position="156"/>
        <end position="174"/>
    </location>
</feature>
<evidence type="ECO:0000256" key="2">
    <source>
        <dbReference type="SAM" id="Phobius"/>
    </source>
</evidence>